<keyword evidence="3" id="KW-1185">Reference proteome</keyword>
<gene>
    <name evidence="2" type="ORF">NTA49_15890</name>
</gene>
<feature type="chain" id="PRO_5045602673" description="DUF4157 domain-containing protein" evidence="1">
    <location>
        <begin position="22"/>
        <end position="228"/>
    </location>
</feature>
<dbReference type="PROSITE" id="PS51257">
    <property type="entry name" value="PROKAR_LIPOPROTEIN"/>
    <property type="match status" value="1"/>
</dbReference>
<accession>A0ABT1Z4G0</accession>
<evidence type="ECO:0000313" key="2">
    <source>
        <dbReference type="EMBL" id="MCR8828022.1"/>
    </source>
</evidence>
<keyword evidence="1" id="KW-0732">Signal</keyword>
<dbReference type="RefSeq" id="WP_258295790.1">
    <property type="nucleotide sequence ID" value="NZ_JANKJG010000014.1"/>
</dbReference>
<protein>
    <recommendedName>
        <fullName evidence="4">DUF4157 domain-containing protein</fullName>
    </recommendedName>
</protein>
<evidence type="ECO:0000313" key="3">
    <source>
        <dbReference type="Proteomes" id="UP001165396"/>
    </source>
</evidence>
<evidence type="ECO:0008006" key="4">
    <source>
        <dbReference type="Google" id="ProtNLM"/>
    </source>
</evidence>
<sequence>MWTRPLIALSLLLLTACGRPMTPTEVAFANTIHGAGLDTSKVRLVDGAPTRAVTFQRKARPRTTCRERILPPPLTETVTAKPAAVALYNHVLFDKDWYLDDYLPEYPDRIGLIAAMLLGHELTHVWQWQNRKTTGYSPLKAASEHQRGADPYLFDLDHVPQFGDYGYEQQGSIVEEFVCCRALAPTAERTKRLHAMIAQVMPVAPLPAERQSAVRMPWDGVELNGICD</sequence>
<reference evidence="2" key="1">
    <citation type="submission" date="2022-07" db="EMBL/GenBank/DDBJ databases">
        <title>Pseudosulfitobacter sp. strain AP-MA-4, whole genome sequence.</title>
        <authorList>
            <person name="Jiang Y."/>
        </authorList>
    </citation>
    <scope>NUCLEOTIDE SEQUENCE</scope>
    <source>
        <strain evidence="2">AP-MA-4</strain>
    </source>
</reference>
<evidence type="ECO:0000256" key="1">
    <source>
        <dbReference type="SAM" id="SignalP"/>
    </source>
</evidence>
<feature type="signal peptide" evidence="1">
    <location>
        <begin position="1"/>
        <end position="21"/>
    </location>
</feature>
<organism evidence="2 3">
    <name type="scientific">Pseudosulfitobacter koreensis</name>
    <dbReference type="NCBI Taxonomy" id="2968472"/>
    <lineage>
        <taxon>Bacteria</taxon>
        <taxon>Pseudomonadati</taxon>
        <taxon>Pseudomonadota</taxon>
        <taxon>Alphaproteobacteria</taxon>
        <taxon>Rhodobacterales</taxon>
        <taxon>Roseobacteraceae</taxon>
        <taxon>Pseudosulfitobacter</taxon>
    </lineage>
</organism>
<name>A0ABT1Z4G0_9RHOB</name>
<dbReference type="Proteomes" id="UP001165396">
    <property type="component" value="Unassembled WGS sequence"/>
</dbReference>
<proteinExistence type="predicted"/>
<comment type="caution">
    <text evidence="2">The sequence shown here is derived from an EMBL/GenBank/DDBJ whole genome shotgun (WGS) entry which is preliminary data.</text>
</comment>
<dbReference type="EMBL" id="JANKJG010000014">
    <property type="protein sequence ID" value="MCR8828022.1"/>
    <property type="molecule type" value="Genomic_DNA"/>
</dbReference>